<keyword evidence="1 4" id="KW-0349">Heme</keyword>
<evidence type="ECO:0000256" key="2">
    <source>
        <dbReference type="ARBA" id="ARBA00022723"/>
    </source>
</evidence>
<gene>
    <name evidence="7" type="ORF">EJ73_00309</name>
</gene>
<dbReference type="InterPro" id="IPR010538">
    <property type="entry name" value="DHOR"/>
</dbReference>
<keyword evidence="5" id="KW-0732">Signal</keyword>
<organism evidence="7 8">
    <name type="scientific">Hoylesella shahii DSM 15611 = JCM 12083</name>
    <dbReference type="NCBI Taxonomy" id="1122991"/>
    <lineage>
        <taxon>Bacteria</taxon>
        <taxon>Pseudomonadati</taxon>
        <taxon>Bacteroidota</taxon>
        <taxon>Bacteroidia</taxon>
        <taxon>Bacteroidales</taxon>
        <taxon>Prevotellaceae</taxon>
        <taxon>Hoylesella</taxon>
    </lineage>
</organism>
<keyword evidence="2 4" id="KW-0479">Metal-binding</keyword>
<evidence type="ECO:0000313" key="8">
    <source>
        <dbReference type="Proteomes" id="UP000248314"/>
    </source>
</evidence>
<dbReference type="RefSeq" id="WP_025815114.1">
    <property type="nucleotide sequence ID" value="NZ_BAIZ01000001.1"/>
</dbReference>
<dbReference type="GO" id="GO:0020037">
    <property type="term" value="F:heme binding"/>
    <property type="evidence" value="ECO:0007669"/>
    <property type="project" value="InterPro"/>
</dbReference>
<dbReference type="OrthoDB" id="9805202at2"/>
<dbReference type="InterPro" id="IPR009056">
    <property type="entry name" value="Cyt_c-like_dom"/>
</dbReference>
<dbReference type="GO" id="GO:0046872">
    <property type="term" value="F:metal ion binding"/>
    <property type="evidence" value="ECO:0007669"/>
    <property type="project" value="UniProtKB-KW"/>
</dbReference>
<feature type="signal peptide" evidence="5">
    <location>
        <begin position="1"/>
        <end position="24"/>
    </location>
</feature>
<proteinExistence type="predicted"/>
<dbReference type="Pfam" id="PF06537">
    <property type="entry name" value="DHOR"/>
    <property type="match status" value="1"/>
</dbReference>
<keyword evidence="8" id="KW-1185">Reference proteome</keyword>
<dbReference type="STRING" id="1122991.GCA_000613445_03205"/>
<dbReference type="SUPFAM" id="SSF46626">
    <property type="entry name" value="Cytochrome c"/>
    <property type="match status" value="1"/>
</dbReference>
<dbReference type="PROSITE" id="PS51257">
    <property type="entry name" value="PROKAR_LIPOPROTEIN"/>
    <property type="match status" value="1"/>
</dbReference>
<evidence type="ECO:0000256" key="4">
    <source>
        <dbReference type="PROSITE-ProRule" id="PRU00433"/>
    </source>
</evidence>
<keyword evidence="3 4" id="KW-0408">Iron</keyword>
<feature type="domain" description="Cytochrome c" evidence="6">
    <location>
        <begin position="430"/>
        <end position="571"/>
    </location>
</feature>
<name>A0A318I1J4_9BACT</name>
<feature type="chain" id="PRO_5016404440" evidence="5">
    <location>
        <begin position="25"/>
        <end position="571"/>
    </location>
</feature>
<evidence type="ECO:0000259" key="6">
    <source>
        <dbReference type="PROSITE" id="PS51007"/>
    </source>
</evidence>
<evidence type="ECO:0000313" key="7">
    <source>
        <dbReference type="EMBL" id="PXX24503.1"/>
    </source>
</evidence>
<dbReference type="InterPro" id="IPR036909">
    <property type="entry name" value="Cyt_c-like_dom_sf"/>
</dbReference>
<comment type="caution">
    <text evidence="7">The sequence shown here is derived from an EMBL/GenBank/DDBJ whole genome shotgun (WGS) entry which is preliminary data.</text>
</comment>
<evidence type="ECO:0000256" key="1">
    <source>
        <dbReference type="ARBA" id="ARBA00022617"/>
    </source>
</evidence>
<evidence type="ECO:0000256" key="5">
    <source>
        <dbReference type="SAM" id="SignalP"/>
    </source>
</evidence>
<protein>
    <submittedName>
        <fullName evidence="7">CxxC motif-containing protein (DUF1111 family)</fullName>
    </submittedName>
</protein>
<dbReference type="AlphaFoldDB" id="A0A318I1J4"/>
<dbReference type="Gene3D" id="1.10.760.10">
    <property type="entry name" value="Cytochrome c-like domain"/>
    <property type="match status" value="1"/>
</dbReference>
<accession>A0A318I1J4</accession>
<feature type="domain" description="Cytochrome c" evidence="6">
    <location>
        <begin position="84"/>
        <end position="241"/>
    </location>
</feature>
<sequence>MKQLLSHKLLMGVALLGSILVSCSKDDVVEVENDNDDYKYVGQAVGNMSADEWYPGGKLGTTENTGSTCYQDQTPAVDAADLVEAFDKGEYMFEHRFQQFSKTPILTGLGPAYVRSQCIDCHPGYGHGKRVTSYNTKESGNGYLLVIYHPIDGANSNDGPYISEVTGMPQTNATSPFLAPIDESGVHIEWKEVTAMESGLKMQFEDGEKYSLIYPEVNIDIAAFRTDPKPTNLAFRMESTIGIYGTGLLDAIPDEEMKKQYQLEASHGVELNPLMWNKDKNDWAGDPTLGKSNGAYYRLADGTMKVKRFTYAMTRASLQDGPGANAMWNITNVNRSDRPYLYTTSAWAEAMSKTESVINAIKKDPKSPYYADGTEAGIKAAVRALLDPKTNQFDNPYHNFKPEMTDNNFWQYMVWHRGLAVPRARDLQNPVVQRGKQVFMAIGCAHCHRPQWKTGDDDMWRPAILVNHNLSLPRYPNQTIYPYTDLVQHRLRMKNDIHGSWCRTTPLWGRGLSRANTGAEDRMHDCRARNEIEAIMWHAYSKDGDAYKSAEKFYRLKKADRDAVVKFLRSI</sequence>
<dbReference type="PROSITE" id="PS51007">
    <property type="entry name" value="CYTC"/>
    <property type="match status" value="2"/>
</dbReference>
<dbReference type="EMBL" id="QJJX01000002">
    <property type="protein sequence ID" value="PXX24503.1"/>
    <property type="molecule type" value="Genomic_DNA"/>
</dbReference>
<reference evidence="7 8" key="1">
    <citation type="submission" date="2018-05" db="EMBL/GenBank/DDBJ databases">
        <title>Genomic Encyclopedia of Type Strains, Phase I: the one thousand microbial genomes (KMG-I) project.</title>
        <authorList>
            <person name="Kyrpides N."/>
        </authorList>
    </citation>
    <scope>NUCLEOTIDE SEQUENCE [LARGE SCALE GENOMIC DNA]</scope>
    <source>
        <strain evidence="7 8">DSM 15611</strain>
    </source>
</reference>
<dbReference type="GO" id="GO:0009055">
    <property type="term" value="F:electron transfer activity"/>
    <property type="evidence" value="ECO:0007669"/>
    <property type="project" value="InterPro"/>
</dbReference>
<dbReference type="Proteomes" id="UP000248314">
    <property type="component" value="Unassembled WGS sequence"/>
</dbReference>
<evidence type="ECO:0000256" key="3">
    <source>
        <dbReference type="ARBA" id="ARBA00023004"/>
    </source>
</evidence>